<organism evidence="1 2">
    <name type="scientific">Nannocystis punicea</name>
    <dbReference type="NCBI Taxonomy" id="2995304"/>
    <lineage>
        <taxon>Bacteria</taxon>
        <taxon>Pseudomonadati</taxon>
        <taxon>Myxococcota</taxon>
        <taxon>Polyangia</taxon>
        <taxon>Nannocystales</taxon>
        <taxon>Nannocystaceae</taxon>
        <taxon>Nannocystis</taxon>
    </lineage>
</organism>
<reference evidence="1" key="1">
    <citation type="submission" date="2022-11" db="EMBL/GenBank/DDBJ databases">
        <title>Minimal conservation of predation-associated metabolite biosynthetic gene clusters underscores biosynthetic potential of Myxococcota including descriptions for ten novel species: Archangium lansinium sp. nov., Myxococcus landrumus sp. nov., Nannocystis bai.</title>
        <authorList>
            <person name="Ahearne A."/>
            <person name="Stevens C."/>
            <person name="Dowd S."/>
        </authorList>
    </citation>
    <scope>NUCLEOTIDE SEQUENCE</scope>
    <source>
        <strain evidence="1">Fl3</strain>
    </source>
</reference>
<protein>
    <recommendedName>
        <fullName evidence="3">CHAT domain-containing protein</fullName>
    </recommendedName>
</protein>
<name>A0ABY7GU96_9BACT</name>
<keyword evidence="2" id="KW-1185">Reference proteome</keyword>
<sequence length="1043" mass="113372">MAHLGLEVSPQVRRRFGRGSPIVVAVELCGELEEQGHPLFEVLPAAAEAMVRHAKGVREEQLFSAIQRLYDPRAPLTAHGCLATLYCWLHAVGRLASGRALEMCGLIAMMQVRKLRHALRLEGPLEILLAEAGVVATARLADSPVARVARADAQSFLASAECGSPVVSVHERGLERMQTTVDTLAEYLAAPESLVDASEGDLARAVRSMHAQALSNLGQAWATRTIGDKQTNLRRAVELFEAARAIPERSEDPTSYQHVLQQSVSAMRELVILIADAGEARDLLTRGLALADEALALPRRFPGLVFHWEEPTRVAAYNIRMRDLHDRRTRGIGDDAALRSELVALADEALAFLATAERRGEPLFVNAADVFRRLREGGGDIGRPGPDAGFVRALAERLRAEERRFVTEREAEILLRALIGWFDTPWPTELWPQLAYVLAAVHPRHVGCTTARRLFVAELALLQQRDDVARIVDSIQRLQQGLADLVLADEQRRVYAGALSERARLRLAHLERHPCSPAELLALCDLLGSATYRADTGFYGQGPAHEHGPGAEAVWRMSMYRARWDVDRAALLLGVQAWVDEEPSVGDELQPLLVHLHEQRTIDLQGKVGPSHMIDSPEEVLSAAQDELLGELQQGGARGWRPALGGELPVADPDELTEWLGRHRTTAVLLDVAPLDYAIVTGDGRSLQMHAPYAGLAREERERFVAAVKAFMHLRLDAAHTNPDAVFDASLTALVAAGGPVVAALRRCCAELGVDALVLLSRGVMEMIPWAALFAATGDADGPAIVHVPTLAPAGTLRAAVRPGAWTVIGEHEGKDPDLDRGWSALRAAGVVPEAGPNFATFDRKAAEVGVLRLFVHGEHAWVPPLMGMSMHPPLTRRRVFYQAKDVVMLDLTGCGRVECWACDAGHTADLLGPRRHEDEGRSLATAFLLAGARAVIGAGWRQPSVAAALISAGFATAAPRPGDPLADVRALTRVLRRYRKVVAGPALTSPDGWRIALAAMIGVDPQTLPVTPAPPLRVGDLRANYAWAGWRVCMRDRTCLDT</sequence>
<evidence type="ECO:0000313" key="1">
    <source>
        <dbReference type="EMBL" id="WAS90539.1"/>
    </source>
</evidence>
<accession>A0ABY7GU96</accession>
<proteinExistence type="predicted"/>
<dbReference type="RefSeq" id="WP_269032866.1">
    <property type="nucleotide sequence ID" value="NZ_CP114040.1"/>
</dbReference>
<gene>
    <name evidence="1" type="ORF">O0S08_30495</name>
</gene>
<evidence type="ECO:0000313" key="2">
    <source>
        <dbReference type="Proteomes" id="UP001164459"/>
    </source>
</evidence>
<dbReference type="Proteomes" id="UP001164459">
    <property type="component" value="Chromosome"/>
</dbReference>
<dbReference type="EMBL" id="CP114040">
    <property type="protein sequence ID" value="WAS90539.1"/>
    <property type="molecule type" value="Genomic_DNA"/>
</dbReference>
<evidence type="ECO:0008006" key="3">
    <source>
        <dbReference type="Google" id="ProtNLM"/>
    </source>
</evidence>